<dbReference type="InterPro" id="IPR025974">
    <property type="entry name" value="Mif2/CENP-C_cupin"/>
</dbReference>
<feature type="non-terminal residue" evidence="1">
    <location>
        <position position="1"/>
    </location>
</feature>
<name>A0A7R8WVS3_9CRUS</name>
<dbReference type="Gene3D" id="2.60.120.10">
    <property type="entry name" value="Jelly Rolls"/>
    <property type="match status" value="1"/>
</dbReference>
<dbReference type="Pfam" id="PF11699">
    <property type="entry name" value="CENP-C_C"/>
    <property type="match status" value="1"/>
</dbReference>
<sequence>RFFPFRSAPFVCGNGEPADEDTPFTQNILLETDEFQVGWMRLLAGAKKERTLVQRGCMIILVHRGTPLVNLKGMEDRDEEEFFEVCEGTMFTVPAHNNYMFKNRSEDTVVLHYVFLARSDALDPSQARSVFEDKIEEEKS</sequence>
<dbReference type="SUPFAM" id="SSF51182">
    <property type="entry name" value="RmlC-like cupins"/>
    <property type="match status" value="1"/>
</dbReference>
<protein>
    <submittedName>
        <fullName evidence="1">Uncharacterized protein</fullName>
    </submittedName>
</protein>
<accession>A0A7R8WVS3</accession>
<reference evidence="1" key="1">
    <citation type="submission" date="2020-11" db="EMBL/GenBank/DDBJ databases">
        <authorList>
            <person name="Tran Van P."/>
        </authorList>
    </citation>
    <scope>NUCLEOTIDE SEQUENCE</scope>
</reference>
<dbReference type="InterPro" id="IPR011051">
    <property type="entry name" value="RmlC_Cupin_sf"/>
</dbReference>
<organism evidence="1">
    <name type="scientific">Cyprideis torosa</name>
    <dbReference type="NCBI Taxonomy" id="163714"/>
    <lineage>
        <taxon>Eukaryota</taxon>
        <taxon>Metazoa</taxon>
        <taxon>Ecdysozoa</taxon>
        <taxon>Arthropoda</taxon>
        <taxon>Crustacea</taxon>
        <taxon>Oligostraca</taxon>
        <taxon>Ostracoda</taxon>
        <taxon>Podocopa</taxon>
        <taxon>Podocopida</taxon>
        <taxon>Cytherocopina</taxon>
        <taxon>Cytheroidea</taxon>
        <taxon>Cytherideidae</taxon>
        <taxon>Cyprideis</taxon>
    </lineage>
</organism>
<gene>
    <name evidence="1" type="ORF">CTOB1V02_LOCUS13662</name>
</gene>
<dbReference type="AlphaFoldDB" id="A0A7R8WVS3"/>
<dbReference type="EMBL" id="OB674962">
    <property type="protein sequence ID" value="CAD7235847.1"/>
    <property type="molecule type" value="Genomic_DNA"/>
</dbReference>
<dbReference type="InterPro" id="IPR014710">
    <property type="entry name" value="RmlC-like_jellyroll"/>
</dbReference>
<proteinExistence type="predicted"/>
<evidence type="ECO:0000313" key="1">
    <source>
        <dbReference type="EMBL" id="CAD7235847.1"/>
    </source>
</evidence>